<sequence length="171" mass="18629">MSEHDTKAASTRTSRKKAAAAVSGAGMSEYITVVIEDQLFGIPVPRVHDVFMPQSMTRVPLSAPEVAGVLNLRGRIVTAIDMRRRLGLQSRDRTAGCMAVGVEHRGESYGLIIDSVGEVLRVADADMESNPANLDPRWREISAGVQRLESRLMIVIDVERVLNFTGQTLAA</sequence>
<dbReference type="Proteomes" id="UP000028702">
    <property type="component" value="Unassembled WGS sequence"/>
</dbReference>
<dbReference type="InterPro" id="IPR039315">
    <property type="entry name" value="CheW"/>
</dbReference>
<evidence type="ECO:0000313" key="3">
    <source>
        <dbReference type="Proteomes" id="UP000028702"/>
    </source>
</evidence>
<dbReference type="SMART" id="SM00260">
    <property type="entry name" value="CheW"/>
    <property type="match status" value="1"/>
</dbReference>
<evidence type="ECO:0000259" key="1">
    <source>
        <dbReference type="PROSITE" id="PS50851"/>
    </source>
</evidence>
<dbReference type="InterPro" id="IPR036061">
    <property type="entry name" value="CheW-like_dom_sf"/>
</dbReference>
<name>A0A081BEK2_9HYPH</name>
<dbReference type="Gene3D" id="2.30.30.40">
    <property type="entry name" value="SH3 Domains"/>
    <property type="match status" value="1"/>
</dbReference>
<dbReference type="GO" id="GO:0006935">
    <property type="term" value="P:chemotaxis"/>
    <property type="evidence" value="ECO:0007669"/>
    <property type="project" value="InterPro"/>
</dbReference>
<dbReference type="GO" id="GO:0005829">
    <property type="term" value="C:cytosol"/>
    <property type="evidence" value="ECO:0007669"/>
    <property type="project" value="TreeGrafter"/>
</dbReference>
<protein>
    <submittedName>
        <fullName evidence="2">CheW protein</fullName>
    </submittedName>
</protein>
<dbReference type="EMBL" id="BBIO01000019">
    <property type="protein sequence ID" value="GAK46470.1"/>
    <property type="molecule type" value="Genomic_DNA"/>
</dbReference>
<dbReference type="PANTHER" id="PTHR22617:SF23">
    <property type="entry name" value="CHEMOTAXIS PROTEIN CHEW"/>
    <property type="match status" value="1"/>
</dbReference>
<dbReference type="Gene3D" id="2.40.50.180">
    <property type="entry name" value="CheA-289, Domain 4"/>
    <property type="match status" value="1"/>
</dbReference>
<evidence type="ECO:0000313" key="2">
    <source>
        <dbReference type="EMBL" id="GAK46470.1"/>
    </source>
</evidence>
<dbReference type="STRING" id="1333998.M2A_2969"/>
<dbReference type="AlphaFoldDB" id="A0A081BEK2"/>
<keyword evidence="3" id="KW-1185">Reference proteome</keyword>
<accession>A0A081BEK2</accession>
<dbReference type="PROSITE" id="PS50851">
    <property type="entry name" value="CHEW"/>
    <property type="match status" value="1"/>
</dbReference>
<dbReference type="PANTHER" id="PTHR22617">
    <property type="entry name" value="CHEMOTAXIS SENSOR HISTIDINE KINASE-RELATED"/>
    <property type="match status" value="1"/>
</dbReference>
<gene>
    <name evidence="2" type="ORF">M2A_2969</name>
</gene>
<organism evidence="2 3">
    <name type="scientific">Tepidicaulis marinus</name>
    <dbReference type="NCBI Taxonomy" id="1333998"/>
    <lineage>
        <taxon>Bacteria</taxon>
        <taxon>Pseudomonadati</taxon>
        <taxon>Pseudomonadota</taxon>
        <taxon>Alphaproteobacteria</taxon>
        <taxon>Hyphomicrobiales</taxon>
        <taxon>Parvibaculaceae</taxon>
        <taxon>Tepidicaulis</taxon>
    </lineage>
</organism>
<feature type="domain" description="CheW-like" evidence="1">
    <location>
        <begin position="27"/>
        <end position="167"/>
    </location>
</feature>
<dbReference type="Pfam" id="PF01584">
    <property type="entry name" value="CheW"/>
    <property type="match status" value="1"/>
</dbReference>
<dbReference type="SUPFAM" id="SSF50341">
    <property type="entry name" value="CheW-like"/>
    <property type="match status" value="1"/>
</dbReference>
<dbReference type="GO" id="GO:0007165">
    <property type="term" value="P:signal transduction"/>
    <property type="evidence" value="ECO:0007669"/>
    <property type="project" value="InterPro"/>
</dbReference>
<reference evidence="2 3" key="1">
    <citation type="submission" date="2014-07" db="EMBL/GenBank/DDBJ databases">
        <title>Tepidicaulis marinum gen. nov., sp. nov., a novel marine bacterium denitrifying nitrate to nitrous oxide strictly under microaerobic conditions.</title>
        <authorList>
            <person name="Takeuchi M."/>
            <person name="Yamagishi T."/>
            <person name="Kamagata Y."/>
            <person name="Oshima K."/>
            <person name="Hattori M."/>
            <person name="Katayama T."/>
            <person name="Hanada S."/>
            <person name="Tamaki H."/>
            <person name="Marumo K."/>
            <person name="Maeda H."/>
            <person name="Nedachi M."/>
            <person name="Iwasaki W."/>
            <person name="Suwa Y."/>
            <person name="Sakata S."/>
        </authorList>
    </citation>
    <scope>NUCLEOTIDE SEQUENCE [LARGE SCALE GENOMIC DNA]</scope>
    <source>
        <strain evidence="2 3">MA2</strain>
    </source>
</reference>
<proteinExistence type="predicted"/>
<comment type="caution">
    <text evidence="2">The sequence shown here is derived from an EMBL/GenBank/DDBJ whole genome shotgun (WGS) entry which is preliminary data.</text>
</comment>
<dbReference type="InterPro" id="IPR002545">
    <property type="entry name" value="CheW-lke_dom"/>
</dbReference>
<dbReference type="eggNOG" id="COG0835">
    <property type="taxonomic scope" value="Bacteria"/>
</dbReference>
<dbReference type="RefSeq" id="WP_045449074.1">
    <property type="nucleotide sequence ID" value="NZ_BBIO01000019.1"/>
</dbReference>